<organism evidence="4 5">
    <name type="scientific">Nocardioides aestuarii</name>
    <dbReference type="NCBI Taxonomy" id="252231"/>
    <lineage>
        <taxon>Bacteria</taxon>
        <taxon>Bacillati</taxon>
        <taxon>Actinomycetota</taxon>
        <taxon>Actinomycetes</taxon>
        <taxon>Propionibacteriales</taxon>
        <taxon>Nocardioidaceae</taxon>
        <taxon>Nocardioides</taxon>
    </lineage>
</organism>
<keyword evidence="5" id="KW-1185">Reference proteome</keyword>
<reference evidence="5" key="1">
    <citation type="journal article" date="2019" name="Int. J. Syst. Evol. Microbiol.">
        <title>The Global Catalogue of Microorganisms (GCM) 10K type strain sequencing project: providing services to taxonomists for standard genome sequencing and annotation.</title>
        <authorList>
            <consortium name="The Broad Institute Genomics Platform"/>
            <consortium name="The Broad Institute Genome Sequencing Center for Infectious Disease"/>
            <person name="Wu L."/>
            <person name="Ma J."/>
        </authorList>
    </citation>
    <scope>NUCLEOTIDE SEQUENCE [LARGE SCALE GENOMIC DNA]</scope>
    <source>
        <strain evidence="5">CGMCC 1.12477</strain>
    </source>
</reference>
<dbReference type="PANTHER" id="PTHR10605:SF56">
    <property type="entry name" value="BIFUNCTIONAL HEPARAN SULFATE N-DEACETYLASE_N-SULFOTRANSFERASE"/>
    <property type="match status" value="1"/>
</dbReference>
<comment type="caution">
    <text evidence="4">The sequence shown here is derived from an EMBL/GenBank/DDBJ whole genome shotgun (WGS) entry which is preliminary data.</text>
</comment>
<proteinExistence type="predicted"/>
<dbReference type="PANTHER" id="PTHR10605">
    <property type="entry name" value="HEPARAN SULFATE SULFOTRANSFERASE"/>
    <property type="match status" value="1"/>
</dbReference>
<name>A0ABW4TJD2_9ACTN</name>
<accession>A0ABW4TJD2</accession>
<evidence type="ECO:0000256" key="2">
    <source>
        <dbReference type="ARBA" id="ARBA00023180"/>
    </source>
</evidence>
<dbReference type="InterPro" id="IPR000863">
    <property type="entry name" value="Sulfotransferase_dom"/>
</dbReference>
<keyword evidence="1 4" id="KW-0808">Transferase</keyword>
<keyword evidence="2" id="KW-0325">Glycoprotein</keyword>
<dbReference type="Gene3D" id="3.40.50.300">
    <property type="entry name" value="P-loop containing nucleotide triphosphate hydrolases"/>
    <property type="match status" value="1"/>
</dbReference>
<dbReference type="Pfam" id="PF00685">
    <property type="entry name" value="Sulfotransfer_1"/>
    <property type="match status" value="1"/>
</dbReference>
<dbReference type="RefSeq" id="WP_343915999.1">
    <property type="nucleotide sequence ID" value="NZ_BAAAJT010000002.1"/>
</dbReference>
<dbReference type="Proteomes" id="UP001597351">
    <property type="component" value="Unassembled WGS sequence"/>
</dbReference>
<evidence type="ECO:0000313" key="4">
    <source>
        <dbReference type="EMBL" id="MFD1946090.1"/>
    </source>
</evidence>
<gene>
    <name evidence="4" type="ORF">ACFSDE_04760</name>
</gene>
<evidence type="ECO:0000256" key="1">
    <source>
        <dbReference type="ARBA" id="ARBA00022679"/>
    </source>
</evidence>
<dbReference type="InterPro" id="IPR027417">
    <property type="entry name" value="P-loop_NTPase"/>
</dbReference>
<dbReference type="EC" id="2.8.2.-" evidence="4"/>
<dbReference type="EMBL" id="JBHUGD010000003">
    <property type="protein sequence ID" value="MFD1946090.1"/>
    <property type="molecule type" value="Genomic_DNA"/>
</dbReference>
<dbReference type="GO" id="GO:0016740">
    <property type="term" value="F:transferase activity"/>
    <property type="evidence" value="ECO:0007669"/>
    <property type="project" value="UniProtKB-KW"/>
</dbReference>
<dbReference type="InterPro" id="IPR037359">
    <property type="entry name" value="NST/OST"/>
</dbReference>
<evidence type="ECO:0000313" key="5">
    <source>
        <dbReference type="Proteomes" id="UP001597351"/>
    </source>
</evidence>
<evidence type="ECO:0000259" key="3">
    <source>
        <dbReference type="Pfam" id="PF00685"/>
    </source>
</evidence>
<feature type="domain" description="Sulfotransferase" evidence="3">
    <location>
        <begin position="3"/>
        <end position="192"/>
    </location>
</feature>
<dbReference type="SUPFAM" id="SSF52540">
    <property type="entry name" value="P-loop containing nucleoside triphosphate hydrolases"/>
    <property type="match status" value="1"/>
</dbReference>
<protein>
    <submittedName>
        <fullName evidence="4">Sulfotransferase family protein</fullName>
        <ecNumber evidence="4">2.8.2.-</ecNumber>
    </submittedName>
</protein>
<sequence>MNRHFLVVGAQRCGTTYLHDLLAGHPQVSMARPMRPEPKVFLRERPPSAADYRAEFFGHAGPDDLLGEKSTSYLEVEGVPERVVAVLGRPLIVVQLRDPVARAVSNWSFSRDHGVEQRPLEEALRADLDGAQEWDRTSSSVSPYAYVSRGRYAADLLRWREHFGDAGIHVQLLEDLLADRDTIGGLYSWLGVDPDVRPELGDGPVNASATESPDLDPDLVAELRDHYRESDEQVAELLGRELPWRTDSRKDP</sequence>